<dbReference type="OrthoDB" id="5327538at2759"/>
<keyword evidence="3" id="KW-1185">Reference proteome</keyword>
<evidence type="ECO:0000313" key="2">
    <source>
        <dbReference type="EMBL" id="CAI4215120.1"/>
    </source>
</evidence>
<feature type="region of interest" description="Disordered" evidence="1">
    <location>
        <begin position="126"/>
        <end position="220"/>
    </location>
</feature>
<dbReference type="Proteomes" id="UP000838763">
    <property type="component" value="Unassembled WGS sequence"/>
</dbReference>
<feature type="compositionally biased region" description="Basic residues" evidence="1">
    <location>
        <begin position="189"/>
        <end position="199"/>
    </location>
</feature>
<reference evidence="2" key="1">
    <citation type="submission" date="2022-11" db="EMBL/GenBank/DDBJ databases">
        <authorList>
            <person name="Scott C."/>
            <person name="Bruce N."/>
        </authorList>
    </citation>
    <scope>NUCLEOTIDE SEQUENCE</scope>
</reference>
<dbReference type="EMBL" id="CALLCH030000012">
    <property type="protein sequence ID" value="CAI4215120.1"/>
    <property type="molecule type" value="Genomic_DNA"/>
</dbReference>
<gene>
    <name evidence="2" type="ORF">PPNO1_LOCUS4840</name>
</gene>
<feature type="compositionally biased region" description="Basic residues" evidence="1">
    <location>
        <begin position="135"/>
        <end position="148"/>
    </location>
</feature>
<sequence length="395" mass="42575">MQVRNATMTTTQLSEIVSVHRPTVKEFDFESVVLLNGGSWEEALAPLMEAPTPETTEVWSRSPSPLSESGSFETTASAVSSACDDELQYPSAAAAAASRDLLGAELGFGSEPEYDDLASDIAAAREASKTVSTKLTKRRVHRRRRRKPKSDDEAERTSEKSKGSSRHTRHESSSSSSGGSKGKESNSHSHSKSKGHRRQKSEEEAVVVPRAPNRTPSPPVPLPVISAPILNMDSQPVLLQPTVYDPNAPVSKGPDDCITPVQRNIEKEEAHRLLAEDESIRMSALRRAKEAVLAKLSWEYNKRVAGCAPAIIPAAPAVTAATHVVSRDLFAPAVTAATHAVSRDIFAPANCAASAAVNMARFKDNYFAKSTISVLSDHRALDSQTALVPLMFSRS</sequence>
<comment type="caution">
    <text evidence="2">The sequence shown here is derived from an EMBL/GenBank/DDBJ whole genome shotgun (WGS) entry which is preliminary data.</text>
</comment>
<proteinExistence type="predicted"/>
<evidence type="ECO:0000256" key="1">
    <source>
        <dbReference type="SAM" id="MobiDB-lite"/>
    </source>
</evidence>
<evidence type="ECO:0000313" key="3">
    <source>
        <dbReference type="Proteomes" id="UP000838763"/>
    </source>
</evidence>
<feature type="compositionally biased region" description="Basic and acidic residues" evidence="1">
    <location>
        <begin position="149"/>
        <end position="162"/>
    </location>
</feature>
<accession>A0A9P1H1U7</accession>
<feature type="compositionally biased region" description="Low complexity" evidence="1">
    <location>
        <begin position="60"/>
        <end position="71"/>
    </location>
</feature>
<dbReference type="AlphaFoldDB" id="A0A9P1H1U7"/>
<organism evidence="2 3">
    <name type="scientific">Parascedosporium putredinis</name>
    <dbReference type="NCBI Taxonomy" id="1442378"/>
    <lineage>
        <taxon>Eukaryota</taxon>
        <taxon>Fungi</taxon>
        <taxon>Dikarya</taxon>
        <taxon>Ascomycota</taxon>
        <taxon>Pezizomycotina</taxon>
        <taxon>Sordariomycetes</taxon>
        <taxon>Hypocreomycetidae</taxon>
        <taxon>Microascales</taxon>
        <taxon>Microascaceae</taxon>
        <taxon>Parascedosporium</taxon>
    </lineage>
</organism>
<feature type="region of interest" description="Disordered" evidence="1">
    <location>
        <begin position="51"/>
        <end position="73"/>
    </location>
</feature>
<protein>
    <submittedName>
        <fullName evidence="2">Uncharacterized protein</fullName>
    </submittedName>
</protein>
<name>A0A9P1H1U7_9PEZI</name>